<proteinExistence type="predicted"/>
<gene>
    <name evidence="1" type="ORF">SPJ1_1943</name>
</gene>
<name>A0ABP2SW75_9STRE</name>
<keyword evidence="2" id="KW-1185">Reference proteome</keyword>
<dbReference type="EMBL" id="ALYM01000008">
    <property type="protein sequence ID" value="EMG24684.1"/>
    <property type="molecule type" value="Genomic_DNA"/>
</dbReference>
<evidence type="ECO:0000313" key="1">
    <source>
        <dbReference type="EMBL" id="EMG24684.1"/>
    </source>
</evidence>
<protein>
    <submittedName>
        <fullName evidence="1">Uncharacterized protein</fullName>
    </submittedName>
</protein>
<accession>A0ABP2SW75</accession>
<dbReference type="Proteomes" id="UP000011769">
    <property type="component" value="Unassembled WGS sequence"/>
</dbReference>
<reference evidence="1 2" key="1">
    <citation type="journal article" date="2013" name="PLoS ONE">
        <title>Comparative Genomic Characterization of Three Streptococcus parauberis Strains in Fish Pathogen, as Assessed by Wide-Genome Analyses.</title>
        <authorList>
            <person name="Nho S.W."/>
            <person name="Hikima J."/>
            <person name="Park S.B."/>
            <person name="Jang H.B."/>
            <person name="Cha I.S."/>
            <person name="Yasuike M."/>
            <person name="Nakamura Y."/>
            <person name="Fujiwara A."/>
            <person name="Sano M."/>
            <person name="Kanai K."/>
            <person name="Kondo H."/>
            <person name="Hirono I."/>
            <person name="Takeyama H."/>
            <person name="Aoki T."/>
            <person name="Jung T.S."/>
        </authorList>
    </citation>
    <scope>NUCLEOTIDE SEQUENCE [LARGE SCALE GENOMIC DNA]</scope>
    <source>
        <strain evidence="1 2">KRS-02083</strain>
    </source>
</reference>
<organism evidence="1 2">
    <name type="scientific">Streptococcus parauberis KRS-02083</name>
    <dbReference type="NCBI Taxonomy" id="1207545"/>
    <lineage>
        <taxon>Bacteria</taxon>
        <taxon>Bacillati</taxon>
        <taxon>Bacillota</taxon>
        <taxon>Bacilli</taxon>
        <taxon>Lactobacillales</taxon>
        <taxon>Streptococcaceae</taxon>
        <taxon>Streptococcus</taxon>
    </lineage>
</organism>
<evidence type="ECO:0000313" key="2">
    <source>
        <dbReference type="Proteomes" id="UP000011769"/>
    </source>
</evidence>
<comment type="caution">
    <text evidence="1">The sequence shown here is derived from an EMBL/GenBank/DDBJ whole genome shotgun (WGS) entry which is preliminary data.</text>
</comment>
<sequence length="63" mass="7226">MTHTKFNIITILPAGSKLKDGTVLTEQTKFSSDEFEKNPLMLPADHPVNQFLLRISIDRWRAN</sequence>
<dbReference type="RefSeq" id="WP_003108723.1">
    <property type="nucleotide sequence ID" value="NZ_ALYM01000008.1"/>
</dbReference>